<keyword evidence="2" id="KW-0808">Transferase</keyword>
<keyword evidence="2" id="KW-0418">Kinase</keyword>
<name>A0A7Y0G8H9_9SPHN</name>
<dbReference type="AlphaFoldDB" id="A0A7Y0G8H9"/>
<dbReference type="EMBL" id="JABBGM010000002">
    <property type="protein sequence ID" value="NML93081.1"/>
    <property type="molecule type" value="Genomic_DNA"/>
</dbReference>
<proteinExistence type="predicted"/>
<dbReference type="GO" id="GO:0006109">
    <property type="term" value="P:regulation of carbohydrate metabolic process"/>
    <property type="evidence" value="ECO:0007669"/>
    <property type="project" value="InterPro"/>
</dbReference>
<evidence type="ECO:0000313" key="2">
    <source>
        <dbReference type="EMBL" id="NML93081.1"/>
    </source>
</evidence>
<gene>
    <name evidence="2" type="ORF">HHL27_05295</name>
</gene>
<dbReference type="GO" id="GO:0000155">
    <property type="term" value="F:phosphorelay sensor kinase activity"/>
    <property type="evidence" value="ECO:0007669"/>
    <property type="project" value="InterPro"/>
</dbReference>
<keyword evidence="3" id="KW-1185">Reference proteome</keyword>
<dbReference type="InterPro" id="IPR027417">
    <property type="entry name" value="P-loop_NTPase"/>
</dbReference>
<protein>
    <submittedName>
        <fullName evidence="2">Serine kinase</fullName>
    </submittedName>
</protein>
<reference evidence="2 3" key="1">
    <citation type="submission" date="2020-04" db="EMBL/GenBank/DDBJ databases">
        <title>Novosphingobium sp. TW-4 isolated from soil.</title>
        <authorList>
            <person name="Dahal R.H."/>
            <person name="Chaudhary D.K."/>
        </authorList>
    </citation>
    <scope>NUCLEOTIDE SEQUENCE [LARGE SCALE GENOMIC DNA]</scope>
    <source>
        <strain evidence="2 3">TW-4</strain>
    </source>
</reference>
<dbReference type="InterPro" id="IPR011104">
    <property type="entry name" value="Hpr_kin/Pase_C"/>
</dbReference>
<feature type="domain" description="HPr kinase/phosphorylase C-terminal" evidence="1">
    <location>
        <begin position="7"/>
        <end position="70"/>
    </location>
</feature>
<evidence type="ECO:0000313" key="3">
    <source>
        <dbReference type="Proteomes" id="UP000583556"/>
    </source>
</evidence>
<sequence>MIGRRALLIEGASGAGKSSLALALIDRGGVLVGDDGVLLDVDGDTLLASPHPNIAGKLEVRNLGIVEMPSVVAAPVALVLALDARAPRFVSGAETAVRAGLPLPLIRLYPDTPVLALRAELALAQYGLPER</sequence>
<dbReference type="Gene3D" id="3.40.50.300">
    <property type="entry name" value="P-loop containing nucleotide triphosphate hydrolases"/>
    <property type="match status" value="1"/>
</dbReference>
<dbReference type="Proteomes" id="UP000583556">
    <property type="component" value="Unassembled WGS sequence"/>
</dbReference>
<evidence type="ECO:0000259" key="1">
    <source>
        <dbReference type="Pfam" id="PF07475"/>
    </source>
</evidence>
<accession>A0A7Y0G8H9</accession>
<dbReference type="Pfam" id="PF07475">
    <property type="entry name" value="Hpr_kinase_C"/>
    <property type="match status" value="1"/>
</dbReference>
<dbReference type="GO" id="GO:0005524">
    <property type="term" value="F:ATP binding"/>
    <property type="evidence" value="ECO:0007669"/>
    <property type="project" value="InterPro"/>
</dbReference>
<comment type="caution">
    <text evidence="2">The sequence shown here is derived from an EMBL/GenBank/DDBJ whole genome shotgun (WGS) entry which is preliminary data.</text>
</comment>
<organism evidence="2 3">
    <name type="scientific">Novosphingobium olei</name>
    <dbReference type="NCBI Taxonomy" id="2728851"/>
    <lineage>
        <taxon>Bacteria</taxon>
        <taxon>Pseudomonadati</taxon>
        <taxon>Pseudomonadota</taxon>
        <taxon>Alphaproteobacteria</taxon>
        <taxon>Sphingomonadales</taxon>
        <taxon>Sphingomonadaceae</taxon>
        <taxon>Novosphingobium</taxon>
    </lineage>
</organism>
<dbReference type="SUPFAM" id="SSF53795">
    <property type="entry name" value="PEP carboxykinase-like"/>
    <property type="match status" value="1"/>
</dbReference>